<dbReference type="GO" id="GO:0008270">
    <property type="term" value="F:zinc ion binding"/>
    <property type="evidence" value="ECO:0007669"/>
    <property type="project" value="UniProtKB-KW"/>
</dbReference>
<feature type="compositionally biased region" description="Polar residues" evidence="5">
    <location>
        <begin position="648"/>
        <end position="671"/>
    </location>
</feature>
<dbReference type="OrthoDB" id="410307at2759"/>
<dbReference type="Pfam" id="PF00642">
    <property type="entry name" value="zf-CCCH"/>
    <property type="match status" value="1"/>
</dbReference>
<sequence length="923" mass="102551">MKFEVDHVLKSLLILLSPITDSKHGGTYRAVEDIRLLRYAPSEVPFFYSLVSVLFPEKTPEELYCTVLLDQRILVRNGQQETQKPEKQKHRLSRTRMSAEHQSMRAKIAILEGTINEQKKNLQESNNSSSSSSSRTTTTTTTTTQQPGSSYFRLNSALPSLVTKTKWQANHHTANTTTTYNHNQHHHQHQQQPGRSTKLVFNRATPQSSTTQTTLKPINLTSLSVSAAPFRPSTAPPSVPPSVPTTLSLTTNSRSSLPAQQAQQTSSLSGPLAKPAPNPSTSPVAQTTSNLSNMRIATNTSSAPPATSAAAQSNDVTLGGVEFLTENRGRKLVRKTAPPPIQTAKAPIPLTNTTTTTATSTSTSLNNTQKATPITALIGEMSYARTKSNNLAEAAALKKFQSQKLKFQEIKRAKMIATMNLMRNKYNSTTSNTSNLRSYSNPAWDPKKLVNQQPRHSKLTNKVSRPPLIKKNEQCRFFAKTGACRNGLTCVYQHDPSQVAICSRFLRKKCSYSANSCPLSHVPNPHNMEHCSHFPRCNKSECPYPHVKPTTSQICQDFADLGWCSKGAQCTERHVRECPEFSSKGTCSNPGCRLRHMINRNKNENEDSHDDHHTADEAGSSDEEAKESGGLFFTDLTGTDQKGKRKQQQSGVQTEPESSSAQRTFKGISHNTEVNPVVKRVKYDQMADNSDFVMFISSDEEGGKGPGPNQNDDESDDDDDDADINESASSVSMEEEDESASVDSEEHDSVSMDQQQQQQHQQEELQHKQQQIREDQAPKEQEEEDEIQDIRPLRTPSLPTPLHPLPARPPPPSLLHRASPILTLPYPLPISLPQRPVKLRNRSSLEPGEEIEEGEIFDDDEIIIPASSTASTSFVPYNSHHHHLPLVPATHLDYDDSSDEDEIVARQLLGNYYHSNLNHYRQS</sequence>
<proteinExistence type="predicted"/>
<dbReference type="GO" id="GO:0005634">
    <property type="term" value="C:nucleus"/>
    <property type="evidence" value="ECO:0007669"/>
    <property type="project" value="TreeGrafter"/>
</dbReference>
<dbReference type="AlphaFoldDB" id="A0A0L0V6N2"/>
<dbReference type="Proteomes" id="UP000054564">
    <property type="component" value="Unassembled WGS sequence"/>
</dbReference>
<evidence type="ECO:0000256" key="5">
    <source>
        <dbReference type="SAM" id="MobiDB-lite"/>
    </source>
</evidence>
<feature type="compositionally biased region" description="Low complexity" evidence="5">
    <location>
        <begin position="244"/>
        <end position="257"/>
    </location>
</feature>
<feature type="domain" description="C3H1-type" evidence="6">
    <location>
        <begin position="501"/>
        <end position="524"/>
    </location>
</feature>
<feature type="region of interest" description="Disordered" evidence="5">
    <location>
        <begin position="121"/>
        <end position="152"/>
    </location>
</feature>
<evidence type="ECO:0000259" key="6">
    <source>
        <dbReference type="PROSITE" id="PS50103"/>
    </source>
</evidence>
<feature type="region of interest" description="Disordered" evidence="5">
    <location>
        <begin position="603"/>
        <end position="671"/>
    </location>
</feature>
<feature type="domain" description="C3H1-type" evidence="6">
    <location>
        <begin position="549"/>
        <end position="577"/>
    </location>
</feature>
<feature type="compositionally biased region" description="Pro residues" evidence="5">
    <location>
        <begin position="798"/>
        <end position="813"/>
    </location>
</feature>
<feature type="zinc finger region" description="C3H1-type" evidence="4">
    <location>
        <begin position="549"/>
        <end position="577"/>
    </location>
</feature>
<feature type="zinc finger region" description="C3H1-type" evidence="4">
    <location>
        <begin position="469"/>
        <end position="497"/>
    </location>
</feature>
<feature type="region of interest" description="Disordered" evidence="5">
    <location>
        <begin position="229"/>
        <end position="287"/>
    </location>
</feature>
<gene>
    <name evidence="7" type="ORF">PSTG_11733</name>
</gene>
<feature type="compositionally biased region" description="Pro residues" evidence="5">
    <location>
        <begin position="234"/>
        <end position="243"/>
    </location>
</feature>
<feature type="compositionally biased region" description="Low complexity" evidence="5">
    <location>
        <begin position="350"/>
        <end position="366"/>
    </location>
</feature>
<keyword evidence="2 4" id="KW-0863">Zinc-finger</keyword>
<evidence type="ECO:0000313" key="7">
    <source>
        <dbReference type="EMBL" id="KNE94942.1"/>
    </source>
</evidence>
<organism evidence="7 8">
    <name type="scientific">Puccinia striiformis f. sp. tritici PST-78</name>
    <dbReference type="NCBI Taxonomy" id="1165861"/>
    <lineage>
        <taxon>Eukaryota</taxon>
        <taxon>Fungi</taxon>
        <taxon>Dikarya</taxon>
        <taxon>Basidiomycota</taxon>
        <taxon>Pucciniomycotina</taxon>
        <taxon>Pucciniomycetes</taxon>
        <taxon>Pucciniales</taxon>
        <taxon>Pucciniaceae</taxon>
        <taxon>Puccinia</taxon>
    </lineage>
</organism>
<name>A0A0L0V6N2_9BASI</name>
<dbReference type="PANTHER" id="PTHR46156:SF1">
    <property type="entry name" value="ZINC FINGER CCCH DOMAIN-CONTAINING PROTEIN 3"/>
    <property type="match status" value="1"/>
</dbReference>
<feature type="region of interest" description="Disordered" evidence="5">
    <location>
        <begin position="697"/>
        <end position="816"/>
    </location>
</feature>
<feature type="domain" description="C3H1-type" evidence="6">
    <location>
        <begin position="469"/>
        <end position="497"/>
    </location>
</feature>
<evidence type="ECO:0000256" key="4">
    <source>
        <dbReference type="PROSITE-ProRule" id="PRU00723"/>
    </source>
</evidence>
<dbReference type="SMART" id="SM00356">
    <property type="entry name" value="ZnF_C3H1"/>
    <property type="match status" value="3"/>
</dbReference>
<feature type="compositionally biased region" description="Low complexity" evidence="5">
    <location>
        <begin position="125"/>
        <end position="144"/>
    </location>
</feature>
<feature type="compositionally biased region" description="Polar residues" evidence="5">
    <location>
        <begin position="258"/>
        <end position="269"/>
    </location>
</feature>
<feature type="region of interest" description="Disordered" evidence="5">
    <location>
        <begin position="79"/>
        <end position="102"/>
    </location>
</feature>
<feature type="compositionally biased region" description="Low complexity" evidence="5">
    <location>
        <begin position="751"/>
        <end position="760"/>
    </location>
</feature>
<evidence type="ECO:0000256" key="2">
    <source>
        <dbReference type="ARBA" id="ARBA00022771"/>
    </source>
</evidence>
<keyword evidence="8" id="KW-1185">Reference proteome</keyword>
<keyword evidence="1 4" id="KW-0479">Metal-binding</keyword>
<feature type="region of interest" description="Disordered" evidence="5">
    <location>
        <begin position="177"/>
        <end position="197"/>
    </location>
</feature>
<comment type="caution">
    <text evidence="7">The sequence shown here is derived from an EMBL/GenBank/DDBJ whole genome shotgun (WGS) entry which is preliminary data.</text>
</comment>
<keyword evidence="3 4" id="KW-0862">Zinc</keyword>
<evidence type="ECO:0000256" key="3">
    <source>
        <dbReference type="ARBA" id="ARBA00022833"/>
    </source>
</evidence>
<dbReference type="EMBL" id="AJIL01000106">
    <property type="protein sequence ID" value="KNE94942.1"/>
    <property type="molecule type" value="Genomic_DNA"/>
</dbReference>
<accession>A0A0L0V6N2</accession>
<dbReference type="Gene3D" id="4.10.1000.10">
    <property type="entry name" value="Zinc finger, CCCH-type"/>
    <property type="match status" value="2"/>
</dbReference>
<reference evidence="8" key="1">
    <citation type="submission" date="2014-03" db="EMBL/GenBank/DDBJ databases">
        <title>The Genome Sequence of Puccinia striiformis f. sp. tritici PST-78.</title>
        <authorList>
            <consortium name="The Broad Institute Genome Sequencing Platform"/>
            <person name="Cuomo C."/>
            <person name="Hulbert S."/>
            <person name="Chen X."/>
            <person name="Walker B."/>
            <person name="Young S.K."/>
            <person name="Zeng Q."/>
            <person name="Gargeya S."/>
            <person name="Fitzgerald M."/>
            <person name="Haas B."/>
            <person name="Abouelleil A."/>
            <person name="Alvarado L."/>
            <person name="Arachchi H.M."/>
            <person name="Berlin A.M."/>
            <person name="Chapman S.B."/>
            <person name="Goldberg J."/>
            <person name="Griggs A."/>
            <person name="Gujja S."/>
            <person name="Hansen M."/>
            <person name="Howarth C."/>
            <person name="Imamovic A."/>
            <person name="Larimer J."/>
            <person name="McCowan C."/>
            <person name="Montmayeur A."/>
            <person name="Murphy C."/>
            <person name="Neiman D."/>
            <person name="Pearson M."/>
            <person name="Priest M."/>
            <person name="Roberts A."/>
            <person name="Saif S."/>
            <person name="Shea T."/>
            <person name="Sisk P."/>
            <person name="Sykes S."/>
            <person name="Wortman J."/>
            <person name="Nusbaum C."/>
            <person name="Birren B."/>
        </authorList>
    </citation>
    <scope>NUCLEOTIDE SEQUENCE [LARGE SCALE GENOMIC DNA]</scope>
    <source>
        <strain evidence="8">race PST-78</strain>
    </source>
</reference>
<evidence type="ECO:0000313" key="8">
    <source>
        <dbReference type="Proteomes" id="UP000054564"/>
    </source>
</evidence>
<dbReference type="SUPFAM" id="SSF90229">
    <property type="entry name" value="CCCH zinc finger"/>
    <property type="match status" value="2"/>
</dbReference>
<feature type="region of interest" description="Disordered" evidence="5">
    <location>
        <begin position="340"/>
        <end position="366"/>
    </location>
</feature>
<dbReference type="InterPro" id="IPR036855">
    <property type="entry name" value="Znf_CCCH_sf"/>
</dbReference>
<protein>
    <recommendedName>
        <fullName evidence="6">C3H1-type domain-containing protein</fullName>
    </recommendedName>
</protein>
<feature type="compositionally biased region" description="Basic and acidic residues" evidence="5">
    <location>
        <begin position="603"/>
        <end position="616"/>
    </location>
</feature>
<dbReference type="PROSITE" id="PS50103">
    <property type="entry name" value="ZF_C3H1"/>
    <property type="match status" value="3"/>
</dbReference>
<feature type="zinc finger region" description="C3H1-type" evidence="4">
    <location>
        <begin position="501"/>
        <end position="524"/>
    </location>
</feature>
<dbReference type="InterPro" id="IPR000571">
    <property type="entry name" value="Znf_CCCH"/>
</dbReference>
<feature type="compositionally biased region" description="Basic and acidic residues" evidence="5">
    <location>
        <begin position="761"/>
        <end position="780"/>
    </location>
</feature>
<feature type="compositionally biased region" description="Acidic residues" evidence="5">
    <location>
        <begin position="733"/>
        <end position="746"/>
    </location>
</feature>
<dbReference type="PANTHER" id="PTHR46156">
    <property type="entry name" value="CCCH ZINGC FINGER"/>
    <property type="match status" value="1"/>
</dbReference>
<evidence type="ECO:0000256" key="1">
    <source>
        <dbReference type="ARBA" id="ARBA00022723"/>
    </source>
</evidence>
<dbReference type="STRING" id="1165861.A0A0L0V6N2"/>
<feature type="compositionally biased region" description="Acidic residues" evidence="5">
    <location>
        <begin position="711"/>
        <end position="724"/>
    </location>
</feature>